<dbReference type="InterPro" id="IPR002110">
    <property type="entry name" value="Ankyrin_rpt"/>
</dbReference>
<dbReference type="EMBL" id="CP134856">
    <property type="protein sequence ID" value="WNL33021.1"/>
    <property type="molecule type" value="Genomic_DNA"/>
</dbReference>
<dbReference type="Gene3D" id="1.25.40.20">
    <property type="entry name" value="Ankyrin repeat-containing domain"/>
    <property type="match status" value="3"/>
</dbReference>
<accession>A0AA96DQZ6</accession>
<keyword evidence="2" id="KW-0040">ANK repeat</keyword>
<dbReference type="Pfam" id="PF12796">
    <property type="entry name" value="Ank_2"/>
    <property type="match status" value="3"/>
</dbReference>
<proteinExistence type="predicted"/>
<evidence type="ECO:0000256" key="2">
    <source>
        <dbReference type="ARBA" id="ARBA00023043"/>
    </source>
</evidence>
<sequence>MVLGFFRADENAFLKELMSSNINIDKLKKYIANGVNINGVDEKGRNYLFFFASKKNFNAMRVLISLGIDMYKEDKLGKTVLSEACEKYDFMMIKFLLDNGFDGNRKNSAGRTVLQDTVLLGNDKVFQILLNYNLDFDIKDNNGRTVVFDAIENGNLETLKKVIDNVKDINAVDKNGQTALFEAVLKDDLRLALALINIGINLNILDKNGQNVLYNTILQGMKNEILLKHLAKRGINLNVVDSRDKTILDEIFYIMVLQKYDKDIEDKRYMLINPKDDYLSLALQIVELGFKVDTLDKYGKTALQKELERKNFTNAEFLLNCGASLNIFDEHHRSLFHIEVLKGYSNNKIIDFLIQKGANLNQRDKYFRTIIDNLIELILISKGEKPRNPSLDEYVQEDGGFDILLKKLLVYEADISYTRVDGKNIVFDLVPYDSFDILDILVEHKVDLNHRDFDGNTPLMYMVDEGLRIEDRTLKAYFIKRLQNFLKYRINMDIQDKDGRTVIHKAVIADDLLVVEKLMIKKANLDIKDNHGRTALHHTQWKGNYEIARWLILAGANMNEPDNSGFNILNYAAILGHTRLVITLISSGVLMYNNNPKNKKVAEFFKSKEKILDKLVAAEDISDSKMKNALIEVVTNFKKEINEALLKK</sequence>
<dbReference type="Proteomes" id="UP001305220">
    <property type="component" value="Chromosome"/>
</dbReference>
<dbReference type="InterPro" id="IPR036770">
    <property type="entry name" value="Ankyrin_rpt-contain_sf"/>
</dbReference>
<reference evidence="3" key="1">
    <citation type="submission" date="2023-09" db="EMBL/GenBank/DDBJ databases">
        <title>Arcobacter tbilisiensis sp. nov. isolated from chicken meat in Tbilisi, Georgia.</title>
        <authorList>
            <person name="Matthias R."/>
            <person name="Zautner A.E."/>
        </authorList>
    </citation>
    <scope>NUCLEOTIDE SEQUENCE</scope>
    <source>
        <strain evidence="3">LEO 62</strain>
    </source>
</reference>
<gene>
    <name evidence="3" type="ORF">RMP68_05710</name>
</gene>
<evidence type="ECO:0000256" key="1">
    <source>
        <dbReference type="ARBA" id="ARBA00022737"/>
    </source>
</evidence>
<dbReference type="PANTHER" id="PTHR24198">
    <property type="entry name" value="ANKYRIN REPEAT AND PROTEIN KINASE DOMAIN-CONTAINING PROTEIN"/>
    <property type="match status" value="1"/>
</dbReference>
<organism evidence="3">
    <name type="scientific">Arcobacter cryaerophilus gv. pseudocryaerophilus</name>
    <dbReference type="NCBI Taxonomy" id="2933791"/>
    <lineage>
        <taxon>Bacteria</taxon>
        <taxon>Pseudomonadati</taxon>
        <taxon>Campylobacterota</taxon>
        <taxon>Epsilonproteobacteria</taxon>
        <taxon>Campylobacterales</taxon>
        <taxon>Arcobacteraceae</taxon>
        <taxon>Aliarcobacter</taxon>
    </lineage>
</organism>
<dbReference type="AlphaFoldDB" id="A0AA96DQZ6"/>
<protein>
    <submittedName>
        <fullName evidence="3">Ankyrin repeat domain-containing protein</fullName>
    </submittedName>
</protein>
<keyword evidence="1" id="KW-0677">Repeat</keyword>
<dbReference type="RefSeq" id="WP_390869783.1">
    <property type="nucleotide sequence ID" value="NZ_CP128652.1"/>
</dbReference>
<dbReference type="SMART" id="SM00248">
    <property type="entry name" value="ANK"/>
    <property type="match status" value="13"/>
</dbReference>
<name>A0AA96DQZ6_9BACT</name>
<evidence type="ECO:0000313" key="3">
    <source>
        <dbReference type="EMBL" id="WNL33021.1"/>
    </source>
</evidence>
<dbReference type="SUPFAM" id="SSF48403">
    <property type="entry name" value="Ankyrin repeat"/>
    <property type="match status" value="2"/>
</dbReference>
<dbReference type="PANTHER" id="PTHR24198:SF165">
    <property type="entry name" value="ANKYRIN REPEAT-CONTAINING PROTEIN-RELATED"/>
    <property type="match status" value="1"/>
</dbReference>